<gene>
    <name evidence="2" type="ORF">M8N44_00730</name>
</gene>
<evidence type="ECO:0000259" key="1">
    <source>
        <dbReference type="Pfam" id="PF00176"/>
    </source>
</evidence>
<evidence type="ECO:0000313" key="3">
    <source>
        <dbReference type="Proteomes" id="UP001202031"/>
    </source>
</evidence>
<comment type="caution">
    <text evidence="2">The sequence shown here is derived from an EMBL/GenBank/DDBJ whole genome shotgun (WGS) entry which is preliminary data.</text>
</comment>
<dbReference type="RefSeq" id="WP_022397827.1">
    <property type="nucleotide sequence ID" value="NZ_CP072019.1"/>
</dbReference>
<dbReference type="Proteomes" id="UP001202031">
    <property type="component" value="Unassembled WGS sequence"/>
</dbReference>
<keyword evidence="3" id="KW-1185">Reference proteome</keyword>
<keyword evidence="2" id="KW-0378">Hydrolase</keyword>
<dbReference type="InterPro" id="IPR027417">
    <property type="entry name" value="P-loop_NTPase"/>
</dbReference>
<dbReference type="EMBL" id="JAMGSI010000001">
    <property type="protein sequence ID" value="MCL6655841.1"/>
    <property type="molecule type" value="Genomic_DNA"/>
</dbReference>
<dbReference type="InterPro" id="IPR038718">
    <property type="entry name" value="SNF2-like_sf"/>
</dbReference>
<dbReference type="GeneID" id="84022361"/>
<dbReference type="InterPro" id="IPR000330">
    <property type="entry name" value="SNF2_N"/>
</dbReference>
<dbReference type="Pfam" id="PF00176">
    <property type="entry name" value="SNF2-rel_dom"/>
    <property type="match status" value="1"/>
</dbReference>
<feature type="domain" description="SNF2 N-terminal" evidence="1">
    <location>
        <begin position="95"/>
        <end position="235"/>
    </location>
</feature>
<reference evidence="2 3" key="1">
    <citation type="submission" date="2022-03" db="EMBL/GenBank/DDBJ databases">
        <title>Taxonomic description of new species and reclassification of some bacterial strains.</title>
        <authorList>
            <person name="Ndongo S."/>
        </authorList>
    </citation>
    <scope>NUCLEOTIDE SEQUENCE [LARGE SCALE GENOMIC DNA]</scope>
    <source>
        <strain evidence="2 3">Marseille-P6666</strain>
    </source>
</reference>
<dbReference type="Gene3D" id="3.40.50.10810">
    <property type="entry name" value="Tandem AAA-ATPase domain"/>
    <property type="match status" value="1"/>
</dbReference>
<keyword evidence="2" id="KW-0547">Nucleotide-binding</keyword>
<keyword evidence="2" id="KW-0067">ATP-binding</keyword>
<keyword evidence="2" id="KW-0347">Helicase</keyword>
<dbReference type="GO" id="GO:0004386">
    <property type="term" value="F:helicase activity"/>
    <property type="evidence" value="ECO:0007669"/>
    <property type="project" value="UniProtKB-KW"/>
</dbReference>
<protein>
    <submittedName>
        <fullName evidence="2">DEAD/DEAH box helicase</fullName>
    </submittedName>
</protein>
<evidence type="ECO:0000313" key="2">
    <source>
        <dbReference type="EMBL" id="MCL6655841.1"/>
    </source>
</evidence>
<organism evidence="2 3">
    <name type="scientific">Akkermansia massiliensis</name>
    <dbReference type="NCBI Taxonomy" id="2927224"/>
    <lineage>
        <taxon>Bacteria</taxon>
        <taxon>Pseudomonadati</taxon>
        <taxon>Verrucomicrobiota</taxon>
        <taxon>Verrucomicrobiia</taxon>
        <taxon>Verrucomicrobiales</taxon>
        <taxon>Akkermansiaceae</taxon>
        <taxon>Akkermansia</taxon>
    </lineage>
</organism>
<dbReference type="Gene3D" id="3.40.50.300">
    <property type="entry name" value="P-loop containing nucleotide triphosphate hydrolases"/>
    <property type="match status" value="1"/>
</dbReference>
<proteinExistence type="predicted"/>
<dbReference type="SUPFAM" id="SSF52540">
    <property type="entry name" value="P-loop containing nucleoside triphosphate hydrolases"/>
    <property type="match status" value="2"/>
</dbReference>
<dbReference type="PANTHER" id="PTHR10799">
    <property type="entry name" value="SNF2/RAD54 HELICASE FAMILY"/>
    <property type="match status" value="1"/>
</dbReference>
<name>A0ABT0R5B6_9BACT</name>
<sequence>MQPRNLNDDQAEAVRKLHELKVGALFMECGTGKTQTASVLVNSVDGVDYLLWLCPCQTKDNLRQEIARCGLRYEPDIVGIESIGQSERIYMEVMRKLQAATHPFIVCDESIKIKNLYAVRTRRLLTLSRLSEYKLILNGTPLTKGLTDIYAQMEFLSPKILDMRYSEFLDTFCYYHAIKRFKRVVKRVIVGYANIDYLLSIIRPYVYQCSLNLPLEKQYGDRCYSLTDEEMAAYEHLKERLLTLDVFRDTHFFGIIQRMHHLYCCSEGKFELMEKLLTPRTIVYCKFLKSKREIEKRFPGTLVLTYGKGSFGLNLQAYNRIVYFDKTFDYAFREQSEARIYRTGQQEDCSYFDLSGNVGLEYLMDECIRKKTNLISYFKTHGNETIKKL</sequence>
<accession>A0ABT0R5B6</accession>